<sequence length="146" mass="16939">MSTLSKFIAPAVFAAGLAFSALLPAPAHAQDDGLTRVIVDVADVVLRGGQPYYRYGNYRDVDRLIVARDRYGRPVYYRVVDRRWNDDHHRYAYRPYVQPYVSHGYNNTASRVTCNSRGNCTVSYYDPQYDRRGYRKHRRGHGRDDD</sequence>
<accession>A0A0A2WCT2</accession>
<evidence type="ECO:0000313" key="3">
    <source>
        <dbReference type="Proteomes" id="UP000030518"/>
    </source>
</evidence>
<gene>
    <name evidence="2" type="ORF">LF41_1765</name>
</gene>
<keyword evidence="1" id="KW-0732">Signal</keyword>
<name>A0A0A2WCT2_9GAMM</name>
<evidence type="ECO:0000313" key="2">
    <source>
        <dbReference type="EMBL" id="KGQ17911.1"/>
    </source>
</evidence>
<feature type="signal peptide" evidence="1">
    <location>
        <begin position="1"/>
        <end position="29"/>
    </location>
</feature>
<protein>
    <submittedName>
        <fullName evidence="2">Uncharacterized protein</fullName>
    </submittedName>
</protein>
<dbReference type="Proteomes" id="UP000030518">
    <property type="component" value="Unassembled WGS sequence"/>
</dbReference>
<dbReference type="RefSeq" id="WP_036171242.1">
    <property type="nucleotide sequence ID" value="NZ_JRKJ01000023.1"/>
</dbReference>
<comment type="caution">
    <text evidence="2">The sequence shown here is derived from an EMBL/GenBank/DDBJ whole genome shotgun (WGS) entry which is preliminary data.</text>
</comment>
<dbReference type="OrthoDB" id="6058241at2"/>
<organism evidence="2 3">
    <name type="scientific">Lysobacter dokdonensis DS-58</name>
    <dbReference type="NCBI Taxonomy" id="1300345"/>
    <lineage>
        <taxon>Bacteria</taxon>
        <taxon>Pseudomonadati</taxon>
        <taxon>Pseudomonadota</taxon>
        <taxon>Gammaproteobacteria</taxon>
        <taxon>Lysobacterales</taxon>
        <taxon>Lysobacteraceae</taxon>
        <taxon>Noviluteimonas</taxon>
    </lineage>
</organism>
<evidence type="ECO:0000256" key="1">
    <source>
        <dbReference type="SAM" id="SignalP"/>
    </source>
</evidence>
<dbReference type="EMBL" id="JRKJ01000023">
    <property type="protein sequence ID" value="KGQ17911.1"/>
    <property type="molecule type" value="Genomic_DNA"/>
</dbReference>
<keyword evidence="3" id="KW-1185">Reference proteome</keyword>
<dbReference type="STRING" id="1300345.LF41_1765"/>
<dbReference type="AlphaFoldDB" id="A0A0A2WCT2"/>
<proteinExistence type="predicted"/>
<dbReference type="PATRIC" id="fig|1300345.3.peg.2816"/>
<feature type="chain" id="PRO_5001996575" evidence="1">
    <location>
        <begin position="30"/>
        <end position="146"/>
    </location>
</feature>
<reference evidence="2 3" key="1">
    <citation type="submission" date="2014-09" db="EMBL/GenBank/DDBJ databases">
        <title>Genome sequences of Lysobacter dokdonensis DS-58.</title>
        <authorList>
            <person name="Kim J.F."/>
            <person name="Kwak M.-J."/>
        </authorList>
    </citation>
    <scope>NUCLEOTIDE SEQUENCE [LARGE SCALE GENOMIC DNA]</scope>
    <source>
        <strain evidence="2 3">DS-58</strain>
    </source>
</reference>